<name>A0ABZ2QUR8_9ACTN</name>
<organism evidence="1 2">
    <name type="scientific">Streptomyces sirii</name>
    <dbReference type="NCBI Taxonomy" id="3127701"/>
    <lineage>
        <taxon>Bacteria</taxon>
        <taxon>Bacillati</taxon>
        <taxon>Actinomycetota</taxon>
        <taxon>Actinomycetes</taxon>
        <taxon>Kitasatosporales</taxon>
        <taxon>Streptomycetaceae</taxon>
        <taxon>Streptomyces</taxon>
    </lineage>
</organism>
<dbReference type="RefSeq" id="WP_407287757.1">
    <property type="nucleotide sequence ID" value="NZ_CP147982.1"/>
</dbReference>
<proteinExistence type="predicted"/>
<sequence length="212" mass="23770">MRDEQLPLPLRHTALRCAVGHYCPLGFHATWAYLAATARPAPDLRRDPAALLRALDTLEESRRVRLDERAAFAARRQIEKTAGRRTPGVINTPRMRGPHWPGETAPSRLGLVAAIANRHTDFRRRPLPDETLSHAGQTQQLTDLHTRLDNCATAYLRHLGHLEAPTRDALTETIHEIEHLVRPGYAPLNVHLLMWLRFAHLVAYAAAAPSGQ</sequence>
<dbReference type="Proteomes" id="UP001626628">
    <property type="component" value="Chromosome"/>
</dbReference>
<gene>
    <name evidence="1" type="ORF">WAB15_26215</name>
</gene>
<dbReference type="EMBL" id="CP147982">
    <property type="protein sequence ID" value="WXK79201.1"/>
    <property type="molecule type" value="Genomic_DNA"/>
</dbReference>
<reference evidence="1 2" key="1">
    <citation type="submission" date="2024-03" db="EMBL/GenBank/DDBJ databases">
        <title>The complete genome of Streptomyces sirii sp.nov.</title>
        <authorList>
            <person name="Zakalyukina Y.V."/>
            <person name="Belik A.R."/>
            <person name="Biryukov M.V."/>
            <person name="Baturina O.A."/>
            <person name="Kabilov M.R."/>
        </authorList>
    </citation>
    <scope>NUCLEOTIDE SEQUENCE [LARGE SCALE GENOMIC DNA]</scope>
    <source>
        <strain evidence="1 2">BP-8</strain>
    </source>
</reference>
<protein>
    <submittedName>
        <fullName evidence="1">Uncharacterized protein</fullName>
    </submittedName>
</protein>
<evidence type="ECO:0000313" key="1">
    <source>
        <dbReference type="EMBL" id="WXK79201.1"/>
    </source>
</evidence>
<evidence type="ECO:0000313" key="2">
    <source>
        <dbReference type="Proteomes" id="UP001626628"/>
    </source>
</evidence>
<keyword evidence="2" id="KW-1185">Reference proteome</keyword>
<accession>A0ABZ2QUR8</accession>